<dbReference type="Proteomes" id="UP000604381">
    <property type="component" value="Unassembled WGS sequence"/>
</dbReference>
<dbReference type="AlphaFoldDB" id="A0A930UH21"/>
<proteinExistence type="predicted"/>
<evidence type="ECO:0000313" key="1">
    <source>
        <dbReference type="EMBL" id="MBF2735543.1"/>
    </source>
</evidence>
<gene>
    <name evidence="1" type="ORF">ISN26_05645</name>
</gene>
<organism evidence="1 2">
    <name type="scientific">Candidatus Amphirhobacter heronislandensis</name>
    <dbReference type="NCBI Taxonomy" id="1732024"/>
    <lineage>
        <taxon>Bacteria</taxon>
        <taxon>Pseudomonadati</taxon>
        <taxon>Pseudomonadota</taxon>
        <taxon>Gammaproteobacteria</taxon>
        <taxon>Candidatus Tethybacterales</taxon>
        <taxon>Candidatus Tethybacteraceae</taxon>
        <taxon>Candidatus Amphirhobacter</taxon>
    </lineage>
</organism>
<protein>
    <submittedName>
        <fullName evidence="1">Uncharacterized protein</fullName>
    </submittedName>
</protein>
<sequence>MDKPRIIIQDDDGADYEVRDIQALHRHLLEFHQAEGTIHDEDGQLFTVTPEFREKIRQLAEEG</sequence>
<keyword evidence="2" id="KW-1185">Reference proteome</keyword>
<accession>A0A930UH21</accession>
<name>A0A930UH21_9GAMM</name>
<reference evidence="1" key="1">
    <citation type="submission" date="2020-10" db="EMBL/GenBank/DDBJ databases">
        <title>An improved Amphimedon queenslandica hologenome assembly reveals how three proteobacterial symbionts can extend the metabolic phenotypic of their marine sponge host.</title>
        <authorList>
            <person name="Degnan B."/>
            <person name="Degnan S."/>
            <person name="Xiang X."/>
        </authorList>
    </citation>
    <scope>NUCLEOTIDE SEQUENCE</scope>
    <source>
        <strain evidence="1">AqS2</strain>
    </source>
</reference>
<comment type="caution">
    <text evidence="1">The sequence shown here is derived from an EMBL/GenBank/DDBJ whole genome shotgun (WGS) entry which is preliminary data.</text>
</comment>
<dbReference type="EMBL" id="JADHEI010000040">
    <property type="protein sequence ID" value="MBF2735543.1"/>
    <property type="molecule type" value="Genomic_DNA"/>
</dbReference>
<evidence type="ECO:0000313" key="2">
    <source>
        <dbReference type="Proteomes" id="UP000604381"/>
    </source>
</evidence>